<dbReference type="AlphaFoldDB" id="A0A8H7ACG0"/>
<gene>
    <name evidence="1" type="ORF">GJ744_001208</name>
</gene>
<reference evidence="1" key="1">
    <citation type="submission" date="2020-02" db="EMBL/GenBank/DDBJ databases">
        <authorList>
            <person name="Palmer J.M."/>
        </authorList>
    </citation>
    <scope>NUCLEOTIDE SEQUENCE</scope>
    <source>
        <strain evidence="1">EPUS1.4</strain>
        <tissue evidence="1">Thallus</tissue>
    </source>
</reference>
<proteinExistence type="predicted"/>
<sequence length="69" mass="7841">MAAYAPGLQDWAACVRSRLRGEAGAQPRRRNHVAGTLRPKEESIKMLALHEESSQVLRRLLLQQMCPTW</sequence>
<organism evidence="1 2">
    <name type="scientific">Endocarpon pusillum</name>
    <dbReference type="NCBI Taxonomy" id="364733"/>
    <lineage>
        <taxon>Eukaryota</taxon>
        <taxon>Fungi</taxon>
        <taxon>Dikarya</taxon>
        <taxon>Ascomycota</taxon>
        <taxon>Pezizomycotina</taxon>
        <taxon>Eurotiomycetes</taxon>
        <taxon>Chaetothyriomycetidae</taxon>
        <taxon>Verrucariales</taxon>
        <taxon>Verrucariaceae</taxon>
        <taxon>Endocarpon</taxon>
    </lineage>
</organism>
<dbReference type="EMBL" id="JAACFV010000117">
    <property type="protein sequence ID" value="KAF7505142.1"/>
    <property type="molecule type" value="Genomic_DNA"/>
</dbReference>
<protein>
    <submittedName>
        <fullName evidence="1">Uncharacterized protein</fullName>
    </submittedName>
</protein>
<name>A0A8H7ACG0_9EURO</name>
<comment type="caution">
    <text evidence="1">The sequence shown here is derived from an EMBL/GenBank/DDBJ whole genome shotgun (WGS) entry which is preliminary data.</text>
</comment>
<evidence type="ECO:0000313" key="1">
    <source>
        <dbReference type="EMBL" id="KAF7505142.1"/>
    </source>
</evidence>
<evidence type="ECO:0000313" key="2">
    <source>
        <dbReference type="Proteomes" id="UP000606974"/>
    </source>
</evidence>
<keyword evidence="2" id="KW-1185">Reference proteome</keyword>
<dbReference type="Proteomes" id="UP000606974">
    <property type="component" value="Unassembled WGS sequence"/>
</dbReference>
<accession>A0A8H7ACG0</accession>